<evidence type="ECO:0000259" key="13">
    <source>
        <dbReference type="Pfam" id="PF07715"/>
    </source>
</evidence>
<keyword evidence="15" id="KW-1185">Reference proteome</keyword>
<feature type="domain" description="TonB-dependent receptor plug" evidence="13">
    <location>
        <begin position="48"/>
        <end position="147"/>
    </location>
</feature>
<keyword evidence="3 8" id="KW-1134">Transmembrane beta strand</keyword>
<dbReference type="Proteomes" id="UP000638188">
    <property type="component" value="Unassembled WGS sequence"/>
</dbReference>
<dbReference type="InterPro" id="IPR037066">
    <property type="entry name" value="Plug_dom_sf"/>
</dbReference>
<organism evidence="14 15">
    <name type="scientific">Halopseudomonas salina</name>
    <dbReference type="NCBI Taxonomy" id="1323744"/>
    <lineage>
        <taxon>Bacteria</taxon>
        <taxon>Pseudomonadati</taxon>
        <taxon>Pseudomonadota</taxon>
        <taxon>Gammaproteobacteria</taxon>
        <taxon>Pseudomonadales</taxon>
        <taxon>Pseudomonadaceae</taxon>
        <taxon>Halopseudomonas</taxon>
    </lineage>
</organism>
<evidence type="ECO:0000256" key="7">
    <source>
        <dbReference type="ARBA" id="ARBA00023237"/>
    </source>
</evidence>
<dbReference type="PANTHER" id="PTHR30069">
    <property type="entry name" value="TONB-DEPENDENT OUTER MEMBRANE RECEPTOR"/>
    <property type="match status" value="1"/>
</dbReference>
<feature type="domain" description="TonB-dependent receptor-like beta-barrel" evidence="12">
    <location>
        <begin position="318"/>
        <end position="650"/>
    </location>
</feature>
<proteinExistence type="inferred from homology"/>
<keyword evidence="2 8" id="KW-0813">Transport</keyword>
<dbReference type="Pfam" id="PF00593">
    <property type="entry name" value="TonB_dep_Rec_b-barrel"/>
    <property type="match status" value="1"/>
</dbReference>
<accession>A0ABQ1P361</accession>
<sequence>MNRKLNPLAAAIGFVLLPALATAETIELEPGVVSASALARQSHEMVVPAEVLDGTQLVLSREATLGETLEHLPGLRSNSFGAGAGRPVIRGLDGARVKVLSDGVGVLDASTISPDHAVTSEPMLAERIEVLKGPAALLYGGGAIGGVINVIDRKVPTYVPENGYEADLELRGNSVANERSGAFGITVGADQFAFRAEGNKRRTDDYEIPDSPGEQHGSYNDTDSFTLGASFIGERGFIGLAYGEQTREYGLPFHEHADCHTHGPRDWHCAGHDAHDDHEEDEDHDDHAHEHEHEAAPYVDMTQKRWDLRAQASDPLPGFETLRVRIGHSQYEHDEIEDGEVGTRFENNATDARFELTHQPVSGWRGVVGAQTLHRDFETTGEEAYVPPTVTRNHGIFLLEEYATANWRYELGLRQEWQTIDAKGAADSRHSGTSASAGAIWSFVPDYSLGLTLSRSQRLPTAEELYANGPHAATSTVELGNPDLDEETSYNAELTLRKLAGPTTFTFSLFRNAIDDFIYAADTGRDVGGELREIEYRQRDAVFTGIEGQVRFQATGRTALTLFGDHVRGELKSGGEDLPRIPADRLGVRLNQSFSPAIDGQLQLYRVRQQDRVASFESETEAYNMLSAGLSYTGFFNQTQYLLYVKANNLLDEKAREHTSFIKDEVLLPGRNLTVGARLAF</sequence>
<feature type="chain" id="PRO_5045832117" evidence="11">
    <location>
        <begin position="24"/>
        <end position="681"/>
    </location>
</feature>
<dbReference type="Gene3D" id="2.170.130.10">
    <property type="entry name" value="TonB-dependent receptor, plug domain"/>
    <property type="match status" value="1"/>
</dbReference>
<dbReference type="PANTHER" id="PTHR30069:SF40">
    <property type="entry name" value="TONB-DEPENDENT RECEPTOR NMB0964-RELATED"/>
    <property type="match status" value="1"/>
</dbReference>
<evidence type="ECO:0000256" key="3">
    <source>
        <dbReference type="ARBA" id="ARBA00022452"/>
    </source>
</evidence>
<feature type="region of interest" description="Disordered" evidence="10">
    <location>
        <begin position="198"/>
        <end position="222"/>
    </location>
</feature>
<evidence type="ECO:0000256" key="8">
    <source>
        <dbReference type="PROSITE-ProRule" id="PRU01360"/>
    </source>
</evidence>
<evidence type="ECO:0000256" key="4">
    <source>
        <dbReference type="ARBA" id="ARBA00022692"/>
    </source>
</evidence>
<dbReference type="PROSITE" id="PS52016">
    <property type="entry name" value="TONB_DEPENDENT_REC_3"/>
    <property type="match status" value="1"/>
</dbReference>
<evidence type="ECO:0000256" key="11">
    <source>
        <dbReference type="SAM" id="SignalP"/>
    </source>
</evidence>
<feature type="region of interest" description="Disordered" evidence="10">
    <location>
        <begin position="272"/>
        <end position="291"/>
    </location>
</feature>
<keyword evidence="5 9" id="KW-0798">TonB box</keyword>
<dbReference type="RefSeq" id="WP_150277270.1">
    <property type="nucleotide sequence ID" value="NZ_BMFF01000001.1"/>
</dbReference>
<evidence type="ECO:0000259" key="12">
    <source>
        <dbReference type="Pfam" id="PF00593"/>
    </source>
</evidence>
<comment type="similarity">
    <text evidence="8 9">Belongs to the TonB-dependent receptor family.</text>
</comment>
<name>A0ABQ1P361_9GAMM</name>
<evidence type="ECO:0000256" key="6">
    <source>
        <dbReference type="ARBA" id="ARBA00023136"/>
    </source>
</evidence>
<evidence type="ECO:0000256" key="2">
    <source>
        <dbReference type="ARBA" id="ARBA00022448"/>
    </source>
</evidence>
<comment type="subcellular location">
    <subcellularLocation>
        <location evidence="1 8">Cell outer membrane</location>
        <topology evidence="1 8">Multi-pass membrane protein</topology>
    </subcellularLocation>
</comment>
<dbReference type="SUPFAM" id="SSF56935">
    <property type="entry name" value="Porins"/>
    <property type="match status" value="1"/>
</dbReference>
<evidence type="ECO:0000313" key="15">
    <source>
        <dbReference type="Proteomes" id="UP000638188"/>
    </source>
</evidence>
<dbReference type="InterPro" id="IPR039426">
    <property type="entry name" value="TonB-dep_rcpt-like"/>
</dbReference>
<evidence type="ECO:0000256" key="10">
    <source>
        <dbReference type="SAM" id="MobiDB-lite"/>
    </source>
</evidence>
<evidence type="ECO:0000313" key="14">
    <source>
        <dbReference type="EMBL" id="GGC89424.1"/>
    </source>
</evidence>
<dbReference type="Gene3D" id="2.40.170.20">
    <property type="entry name" value="TonB-dependent receptor, beta-barrel domain"/>
    <property type="match status" value="1"/>
</dbReference>
<keyword evidence="11" id="KW-0732">Signal</keyword>
<protein>
    <submittedName>
        <fullName evidence="14">Outer membrane protein</fullName>
    </submittedName>
</protein>
<comment type="caution">
    <text evidence="14">The sequence shown here is derived from an EMBL/GenBank/DDBJ whole genome shotgun (WGS) entry which is preliminary data.</text>
</comment>
<evidence type="ECO:0000256" key="9">
    <source>
        <dbReference type="RuleBase" id="RU003357"/>
    </source>
</evidence>
<evidence type="ECO:0000256" key="5">
    <source>
        <dbReference type="ARBA" id="ARBA00023077"/>
    </source>
</evidence>
<dbReference type="Pfam" id="PF07715">
    <property type="entry name" value="Plug"/>
    <property type="match status" value="1"/>
</dbReference>
<keyword evidence="4 8" id="KW-0812">Transmembrane</keyword>
<dbReference type="InterPro" id="IPR012910">
    <property type="entry name" value="Plug_dom"/>
</dbReference>
<dbReference type="InterPro" id="IPR000531">
    <property type="entry name" value="Beta-barrel_TonB"/>
</dbReference>
<keyword evidence="7 8" id="KW-0998">Cell outer membrane</keyword>
<feature type="signal peptide" evidence="11">
    <location>
        <begin position="1"/>
        <end position="23"/>
    </location>
</feature>
<gene>
    <name evidence="14" type="ORF">GCM10007418_06410</name>
</gene>
<dbReference type="EMBL" id="BMFF01000001">
    <property type="protein sequence ID" value="GGC89424.1"/>
    <property type="molecule type" value="Genomic_DNA"/>
</dbReference>
<evidence type="ECO:0000256" key="1">
    <source>
        <dbReference type="ARBA" id="ARBA00004571"/>
    </source>
</evidence>
<dbReference type="InterPro" id="IPR036942">
    <property type="entry name" value="Beta-barrel_TonB_sf"/>
</dbReference>
<keyword evidence="6 8" id="KW-0472">Membrane</keyword>
<reference evidence="15" key="1">
    <citation type="journal article" date="2019" name="Int. J. Syst. Evol. Microbiol.">
        <title>The Global Catalogue of Microorganisms (GCM) 10K type strain sequencing project: providing services to taxonomists for standard genome sequencing and annotation.</title>
        <authorList>
            <consortium name="The Broad Institute Genomics Platform"/>
            <consortium name="The Broad Institute Genome Sequencing Center for Infectious Disease"/>
            <person name="Wu L."/>
            <person name="Ma J."/>
        </authorList>
    </citation>
    <scope>NUCLEOTIDE SEQUENCE [LARGE SCALE GENOMIC DNA]</scope>
    <source>
        <strain evidence="15">CGMCC 1.12482</strain>
    </source>
</reference>